<proteinExistence type="predicted"/>
<dbReference type="RefSeq" id="WP_199172777.1">
    <property type="nucleotide sequence ID" value="NZ_CANMQG010000008.1"/>
</dbReference>
<reference evidence="2" key="1">
    <citation type="journal article" date="2019" name="Int. J. Syst. Evol. Microbiol.">
        <title>The Global Catalogue of Microorganisms (GCM) 10K type strain sequencing project: providing services to taxonomists for standard genome sequencing and annotation.</title>
        <authorList>
            <consortium name="The Broad Institute Genomics Platform"/>
            <consortium name="The Broad Institute Genome Sequencing Center for Infectious Disease"/>
            <person name="Wu L."/>
            <person name="Ma J."/>
        </authorList>
    </citation>
    <scope>NUCLEOTIDE SEQUENCE [LARGE SCALE GENOMIC DNA]</scope>
    <source>
        <strain evidence="2">CCM 320</strain>
    </source>
</reference>
<dbReference type="EMBL" id="JBHRUJ010000008">
    <property type="protein sequence ID" value="MFC3210539.1"/>
    <property type="molecule type" value="Genomic_DNA"/>
</dbReference>
<organism evidence="1 2">
    <name type="scientific">Planomicrobium okeanokoites</name>
    <name type="common">Planococcus okeanokoites</name>
    <name type="synonym">Flavobacterium okeanokoites</name>
    <dbReference type="NCBI Taxonomy" id="244"/>
    <lineage>
        <taxon>Bacteria</taxon>
        <taxon>Bacillati</taxon>
        <taxon>Bacillota</taxon>
        <taxon>Bacilli</taxon>
        <taxon>Bacillales</taxon>
        <taxon>Caryophanaceae</taxon>
        <taxon>Planomicrobium</taxon>
    </lineage>
</organism>
<keyword evidence="2" id="KW-1185">Reference proteome</keyword>
<evidence type="ECO:0000313" key="2">
    <source>
        <dbReference type="Proteomes" id="UP001595625"/>
    </source>
</evidence>
<evidence type="ECO:0000313" key="1">
    <source>
        <dbReference type="EMBL" id="MFC3210539.1"/>
    </source>
</evidence>
<sequence>MRHEIILNGMVITTDNSAAIGQKRLDAVKAPDPITAKFAARVALLEQWAAGSEPQAVLLHNFSGAEHWEPYVAGIEELFYEAGLPKPSISGSSETNMQTLQSALAVTMIGRQEGEREESNLEWVVYGEPLTGKDVLENPAKIADLKKLNDLMKRKLIHRIWPVGSKGIAAEVDLMLNRTIKVLEKGPDLLASGGPATSVLLGTMPQNTKTVMDFLESPVYPVYFDKI</sequence>
<accession>A0ABV7KMB8</accession>
<comment type="caution">
    <text evidence="1">The sequence shown here is derived from an EMBL/GenBank/DDBJ whole genome shotgun (WGS) entry which is preliminary data.</text>
</comment>
<dbReference type="Proteomes" id="UP001595625">
    <property type="component" value="Unassembled WGS sequence"/>
</dbReference>
<protein>
    <submittedName>
        <fullName evidence="1">Alpha-ribazole-5-phosphate synthase</fullName>
    </submittedName>
</protein>
<name>A0ABV7KMB8_PLAOK</name>
<gene>
    <name evidence="1" type="ORF">ACFOEJ_05625</name>
</gene>